<gene>
    <name evidence="8" type="ORF">QPL79_08595</name>
</gene>
<evidence type="ECO:0000256" key="2">
    <source>
        <dbReference type="ARBA" id="ARBA00022692"/>
    </source>
</evidence>
<dbReference type="PANTHER" id="PTHR33507:SF3">
    <property type="entry name" value="INNER MEMBRANE PROTEIN YBBJ"/>
    <property type="match status" value="1"/>
</dbReference>
<evidence type="ECO:0000256" key="1">
    <source>
        <dbReference type="ARBA" id="ARBA00004141"/>
    </source>
</evidence>
<dbReference type="InterPro" id="IPR052165">
    <property type="entry name" value="Membrane_assoc_protease"/>
</dbReference>
<evidence type="ECO:0000256" key="5">
    <source>
        <dbReference type="SAM" id="Phobius"/>
    </source>
</evidence>
<dbReference type="AlphaFoldDB" id="A0ABD4Z891"/>
<dbReference type="PANTHER" id="PTHR33507">
    <property type="entry name" value="INNER MEMBRANE PROTEIN YBBJ"/>
    <property type="match status" value="1"/>
</dbReference>
<feature type="transmembrane region" description="Helical" evidence="5">
    <location>
        <begin position="209"/>
        <end position="232"/>
    </location>
</feature>
<evidence type="ECO:0000256" key="3">
    <source>
        <dbReference type="ARBA" id="ARBA00022989"/>
    </source>
</evidence>
<comment type="subcellular location">
    <subcellularLocation>
        <location evidence="1">Membrane</location>
        <topology evidence="1">Multi-pass membrane protein</topology>
    </subcellularLocation>
</comment>
<keyword evidence="2 5" id="KW-0812">Transmembrane</keyword>
<keyword evidence="3 5" id="KW-1133">Transmembrane helix</keyword>
<dbReference type="Gene3D" id="3.90.226.10">
    <property type="entry name" value="2-enoyl-CoA Hydratase, Chain A, domain 1"/>
    <property type="match status" value="1"/>
</dbReference>
<dbReference type="SUPFAM" id="SSF52096">
    <property type="entry name" value="ClpP/crotonase"/>
    <property type="match status" value="1"/>
</dbReference>
<dbReference type="InterPro" id="IPR029045">
    <property type="entry name" value="ClpP/crotonase-like_dom_sf"/>
</dbReference>
<dbReference type="Proteomes" id="UP001529235">
    <property type="component" value="Unassembled WGS sequence"/>
</dbReference>
<evidence type="ECO:0000259" key="6">
    <source>
        <dbReference type="Pfam" id="PF01957"/>
    </source>
</evidence>
<comment type="caution">
    <text evidence="8">The sequence shown here is derived from an EMBL/GenBank/DDBJ whole genome shotgun (WGS) entry which is preliminary data.</text>
</comment>
<dbReference type="Pfam" id="PF24961">
    <property type="entry name" value="NfeD_membrane"/>
    <property type="match status" value="1"/>
</dbReference>
<reference evidence="8 9" key="1">
    <citation type="submission" date="2023-05" db="EMBL/GenBank/DDBJ databases">
        <title>A new hyperthermophilic archaea 'Ignisphaera cupida' sp. nov. and description of the family 'Ignisphaeraceae' fam. nov.</title>
        <authorList>
            <person name="Podosokorskaya O.A."/>
            <person name="Elcheninov A.G."/>
            <person name="Klukina A."/>
            <person name="Merkel A.Y."/>
        </authorList>
    </citation>
    <scope>NUCLEOTIDE SEQUENCE [LARGE SCALE GENOMIC DNA]</scope>
    <source>
        <strain evidence="8 9">4213-co</strain>
    </source>
</reference>
<keyword evidence="9" id="KW-1185">Reference proteome</keyword>
<protein>
    <submittedName>
        <fullName evidence="8">NfeD family protein</fullName>
    </submittedName>
</protein>
<evidence type="ECO:0000259" key="7">
    <source>
        <dbReference type="Pfam" id="PF24961"/>
    </source>
</evidence>
<feature type="transmembrane region" description="Helical" evidence="5">
    <location>
        <begin position="264"/>
        <end position="282"/>
    </location>
</feature>
<dbReference type="InterPro" id="IPR056739">
    <property type="entry name" value="NfeD_membrane"/>
</dbReference>
<feature type="transmembrane region" description="Helical" evidence="5">
    <location>
        <begin position="289"/>
        <end position="309"/>
    </location>
</feature>
<dbReference type="InterPro" id="IPR002810">
    <property type="entry name" value="NfeD-like_C"/>
</dbReference>
<keyword evidence="4 5" id="KW-0472">Membrane</keyword>
<organism evidence="8 9">
    <name type="scientific">Ignisphaera cupida</name>
    <dbReference type="NCBI Taxonomy" id="3050454"/>
    <lineage>
        <taxon>Archaea</taxon>
        <taxon>Thermoproteota</taxon>
        <taxon>Thermoprotei</taxon>
        <taxon>Desulfurococcales</taxon>
        <taxon>Desulfurococcaceae</taxon>
        <taxon>Ignisphaera</taxon>
    </lineage>
</organism>
<dbReference type="InterPro" id="IPR012340">
    <property type="entry name" value="NA-bd_OB-fold"/>
</dbReference>
<dbReference type="Gene3D" id="2.40.50.140">
    <property type="entry name" value="Nucleic acid-binding proteins"/>
    <property type="match status" value="1"/>
</dbReference>
<dbReference type="SUPFAM" id="SSF141322">
    <property type="entry name" value="NfeD domain-like"/>
    <property type="match status" value="1"/>
</dbReference>
<dbReference type="GO" id="GO:0016020">
    <property type="term" value="C:membrane"/>
    <property type="evidence" value="ECO:0007669"/>
    <property type="project" value="UniProtKB-SubCell"/>
</dbReference>
<evidence type="ECO:0000313" key="8">
    <source>
        <dbReference type="EMBL" id="MDK6029420.1"/>
    </source>
</evidence>
<sequence>MKLLRIIALIIAFSTLTSSVATILEGSKSSEAVLVDFSMSVDGGALTFFQRVLNEVGNRIIILRINSYGGYLTIADEIVNMIIDGNVTCYAWIPPGGYAVSAASMIALACRGIFMGSGAVIGDAIPAPYDKKIVEYVAARFRSLAQRLFSNNETLASIAEAMVREGKTLTTDEAISIGFAKKANSINDVEKFIGASITSRLEPSLWDRLVSVASLPIISAVFLVAGAILIIAEILTTGFQGYAIAGAILIAIALSSMRLIPPDIVALTLLLSGVVLIAIEMFTPGFGVFGVGGAVLLVAGAAYQLYLVPPQLRTQLVYTVVGGIAVLSSVMVFIAYKAVEVSRMRRPSIEQQLLSSIGVAKTSIGELEPGVVYVLGEEWTAYSVKGSIPAGSKVRVVRVDGLKLYVESVEQKEI</sequence>
<feature type="transmembrane region" description="Helical" evidence="5">
    <location>
        <begin position="315"/>
        <end position="336"/>
    </location>
</feature>
<feature type="domain" description="NfeD integral membrane" evidence="7">
    <location>
        <begin position="218"/>
        <end position="336"/>
    </location>
</feature>
<name>A0ABD4Z891_9CREN</name>
<feature type="transmembrane region" description="Helical" evidence="5">
    <location>
        <begin position="239"/>
        <end position="258"/>
    </location>
</feature>
<evidence type="ECO:0000313" key="9">
    <source>
        <dbReference type="Proteomes" id="UP001529235"/>
    </source>
</evidence>
<accession>A0ABD4Z891</accession>
<dbReference type="RefSeq" id="WP_285274406.1">
    <property type="nucleotide sequence ID" value="NZ_JASNVW010000008.1"/>
</dbReference>
<evidence type="ECO:0000256" key="4">
    <source>
        <dbReference type="ARBA" id="ARBA00023136"/>
    </source>
</evidence>
<feature type="domain" description="NfeD-like C-terminal" evidence="6">
    <location>
        <begin position="355"/>
        <end position="407"/>
    </location>
</feature>
<dbReference type="Pfam" id="PF01957">
    <property type="entry name" value="NfeD"/>
    <property type="match status" value="1"/>
</dbReference>
<proteinExistence type="predicted"/>
<dbReference type="EMBL" id="JASNVW010000008">
    <property type="protein sequence ID" value="MDK6029420.1"/>
    <property type="molecule type" value="Genomic_DNA"/>
</dbReference>